<dbReference type="GO" id="GO:0015074">
    <property type="term" value="P:DNA integration"/>
    <property type="evidence" value="ECO:0007669"/>
    <property type="project" value="UniProtKB-KW"/>
</dbReference>
<name>A0A133UYX8_9EURY</name>
<gene>
    <name evidence="5" type="ORF">AKJ42_03305</name>
</gene>
<dbReference type="PANTHER" id="PTHR30349">
    <property type="entry name" value="PHAGE INTEGRASE-RELATED"/>
    <property type="match status" value="1"/>
</dbReference>
<dbReference type="EMBL" id="LHXW01000048">
    <property type="protein sequence ID" value="KXA99381.1"/>
    <property type="molecule type" value="Genomic_DNA"/>
</dbReference>
<keyword evidence="3" id="KW-0233">DNA recombination</keyword>
<dbReference type="AlphaFoldDB" id="A0A133UYX8"/>
<dbReference type="Pfam" id="PF00589">
    <property type="entry name" value="Phage_integrase"/>
    <property type="match status" value="1"/>
</dbReference>
<dbReference type="Gene3D" id="1.10.443.10">
    <property type="entry name" value="Intergrase catalytic core"/>
    <property type="match status" value="1"/>
</dbReference>
<evidence type="ECO:0000259" key="4">
    <source>
        <dbReference type="PROSITE" id="PS51898"/>
    </source>
</evidence>
<sequence>MEDRKRPELAILKGFFDWLQGEAPRKIGNGKGFALKSSHVYLAALTDFMSYHDLPVDKRRLNLPRPTREQRNRKINIRCEQVKKLVSHAKSVRDRAVILCLWQSGMSIGDLLGLNVGDVMIEDPIRGSLDDPPLLIKLVRSKAGVDYRTFFGRDSCKALKDYLAEREQLIGKPKRSDPLFLQQRKRGGEGYRRLTTGAVEMTFKRLARRTGLVSEERMKEAYLNPARPHALRSGFASALKENGVNQDVIDGLQGHSVSYDSAYHNFTDKQLRELYEKHEDILSIEQVSIPREDEIQEAVRKHFGELGVERIMPELENTLQRLDSRVSRVEERIEKGITDALLGKLVADPQFRSALEESIVKVAREIVSKPWKELDREE</sequence>
<proteinExistence type="predicted"/>
<organism evidence="5 6">
    <name type="scientific">candidate division MSBL1 archaeon SCGC-AAA261C02</name>
    <dbReference type="NCBI Taxonomy" id="1698272"/>
    <lineage>
        <taxon>Archaea</taxon>
        <taxon>Methanobacteriati</taxon>
        <taxon>Methanobacteriota</taxon>
        <taxon>candidate division MSBL1</taxon>
    </lineage>
</organism>
<accession>A0A133UYX8</accession>
<evidence type="ECO:0000256" key="3">
    <source>
        <dbReference type="ARBA" id="ARBA00023172"/>
    </source>
</evidence>
<dbReference type="SUPFAM" id="SSF56349">
    <property type="entry name" value="DNA breaking-rejoining enzymes"/>
    <property type="match status" value="1"/>
</dbReference>
<comment type="caution">
    <text evidence="5">The sequence shown here is derived from an EMBL/GenBank/DDBJ whole genome shotgun (WGS) entry which is preliminary data.</text>
</comment>
<evidence type="ECO:0000313" key="5">
    <source>
        <dbReference type="EMBL" id="KXA99381.1"/>
    </source>
</evidence>
<dbReference type="GO" id="GO:0003677">
    <property type="term" value="F:DNA binding"/>
    <property type="evidence" value="ECO:0007669"/>
    <property type="project" value="UniProtKB-KW"/>
</dbReference>
<dbReference type="PANTHER" id="PTHR30349:SF41">
    <property type="entry name" value="INTEGRASE_RECOMBINASE PROTEIN MJ0367-RELATED"/>
    <property type="match status" value="1"/>
</dbReference>
<keyword evidence="2" id="KW-0238">DNA-binding</keyword>
<evidence type="ECO:0000256" key="2">
    <source>
        <dbReference type="ARBA" id="ARBA00023125"/>
    </source>
</evidence>
<keyword evidence="1" id="KW-0229">DNA integration</keyword>
<dbReference type="GO" id="GO:0006310">
    <property type="term" value="P:DNA recombination"/>
    <property type="evidence" value="ECO:0007669"/>
    <property type="project" value="UniProtKB-KW"/>
</dbReference>
<evidence type="ECO:0000313" key="6">
    <source>
        <dbReference type="Proteomes" id="UP000070520"/>
    </source>
</evidence>
<dbReference type="Proteomes" id="UP000070520">
    <property type="component" value="Unassembled WGS sequence"/>
</dbReference>
<evidence type="ECO:0000256" key="1">
    <source>
        <dbReference type="ARBA" id="ARBA00022908"/>
    </source>
</evidence>
<protein>
    <recommendedName>
        <fullName evidence="4">Tyr recombinase domain-containing protein</fullName>
    </recommendedName>
</protein>
<dbReference type="InterPro" id="IPR011010">
    <property type="entry name" value="DNA_brk_join_enz"/>
</dbReference>
<dbReference type="InterPro" id="IPR002104">
    <property type="entry name" value="Integrase_catalytic"/>
</dbReference>
<reference evidence="5 6" key="1">
    <citation type="journal article" date="2016" name="Sci. Rep.">
        <title>Metabolic traits of an uncultured archaeal lineage -MSBL1- from brine pools of the Red Sea.</title>
        <authorList>
            <person name="Mwirichia R."/>
            <person name="Alam I."/>
            <person name="Rashid M."/>
            <person name="Vinu M."/>
            <person name="Ba-Alawi W."/>
            <person name="Anthony Kamau A."/>
            <person name="Kamanda Ngugi D."/>
            <person name="Goker M."/>
            <person name="Klenk H.P."/>
            <person name="Bajic V."/>
            <person name="Stingl U."/>
        </authorList>
    </citation>
    <scope>NUCLEOTIDE SEQUENCE [LARGE SCALE GENOMIC DNA]</scope>
    <source>
        <strain evidence="5">SCGC-AAA261C02</strain>
    </source>
</reference>
<dbReference type="InterPro" id="IPR013762">
    <property type="entry name" value="Integrase-like_cat_sf"/>
</dbReference>
<keyword evidence="6" id="KW-1185">Reference proteome</keyword>
<dbReference type="PROSITE" id="PS51898">
    <property type="entry name" value="TYR_RECOMBINASE"/>
    <property type="match status" value="1"/>
</dbReference>
<feature type="domain" description="Tyr recombinase" evidence="4">
    <location>
        <begin position="72"/>
        <end position="276"/>
    </location>
</feature>
<dbReference type="InterPro" id="IPR050090">
    <property type="entry name" value="Tyrosine_recombinase_XerCD"/>
</dbReference>